<organism evidence="6">
    <name type="scientific">Enterovibrio sp. FF_113</name>
    <dbReference type="NCBI Taxonomy" id="1660266"/>
    <lineage>
        <taxon>Bacteria</taxon>
        <taxon>Pseudomonadati</taxon>
        <taxon>Pseudomonadota</taxon>
        <taxon>Gammaproteobacteria</taxon>
        <taxon>Vibrionales</taxon>
        <taxon>Vibrionaceae</taxon>
        <taxon>Enterovibrio</taxon>
    </lineage>
</organism>
<dbReference type="SUPFAM" id="SSF56349">
    <property type="entry name" value="DNA breaking-rejoining enzymes"/>
    <property type="match status" value="1"/>
</dbReference>
<dbReference type="Gene3D" id="1.10.443.10">
    <property type="entry name" value="Intergrase catalytic core"/>
    <property type="match status" value="1"/>
</dbReference>
<dbReference type="GO" id="GO:0003677">
    <property type="term" value="F:DNA binding"/>
    <property type="evidence" value="ECO:0007669"/>
    <property type="project" value="UniProtKB-KW"/>
</dbReference>
<protein>
    <submittedName>
        <fullName evidence="6">Phage integrase</fullName>
    </submittedName>
</protein>
<sequence>MSTRRLKLTDPAIERYVLDESVTRLRDERYSLELRFRKDRTKPIKGTWWLIDKRKNNGHDRKAKWEKLGTWPQLPAKELFKVLPQKIAAMAIGHEHEVTHFQTFGDVLNWYLDHVELSRQITKTRRSTVKSVIVNHLMPTLGELPLVGVRKHQIKNALIWPLQSKYQPRTVKGYFAVLKAAFMQAAREELIASNPMSVIQLSDFMKASVKPNEARLLPPMLADLFTQLNTKPWPSRMLVLLQIAHGTRIRETYMSRWSWFDFEAKVLRIPGRVTKTSEPHVLPLTDQVIALLERYRQTQPKDALVLFPSSERTRSFGKDKANEIYKDVSQGEWTSHHCRKLARTCLADLGVDLFVGERILNHKLKGLEQAYVHTTTENLKRQALEAYHAWLDDKGFFIFHGKTVGRSETQNQIIQAAGWL</sequence>
<dbReference type="PANTHER" id="PTHR30629:SF6">
    <property type="entry name" value="PROPHAGE INTEGRASE INTA-RELATED"/>
    <property type="match status" value="1"/>
</dbReference>
<dbReference type="GO" id="GO:0006310">
    <property type="term" value="P:DNA recombination"/>
    <property type="evidence" value="ECO:0007669"/>
    <property type="project" value="UniProtKB-KW"/>
</dbReference>
<evidence type="ECO:0000313" key="6">
    <source>
        <dbReference type="EMBL" id="AKN38805.1"/>
    </source>
</evidence>
<keyword evidence="3" id="KW-0238">DNA-binding</keyword>
<reference evidence="6" key="1">
    <citation type="journal article" date="2015" name="MBio">
        <title>Eco-Evolutionary Dynamics of Episomes among Ecologically Cohesive Bacterial Populations.</title>
        <authorList>
            <person name="Xue H."/>
            <person name="Cordero O.X."/>
            <person name="Camas F.M."/>
            <person name="Trimble W."/>
            <person name="Meyer F."/>
            <person name="Guglielmini J."/>
            <person name="Rocha E.P."/>
            <person name="Polz M.F."/>
        </authorList>
    </citation>
    <scope>NUCLEOTIDE SEQUENCE</scope>
    <source>
        <strain evidence="6">FF_113</strain>
    </source>
</reference>
<evidence type="ECO:0000256" key="3">
    <source>
        <dbReference type="ARBA" id="ARBA00023125"/>
    </source>
</evidence>
<dbReference type="Pfam" id="PF00589">
    <property type="entry name" value="Phage_integrase"/>
    <property type="match status" value="1"/>
</dbReference>
<dbReference type="CDD" id="cd00801">
    <property type="entry name" value="INT_P4_C"/>
    <property type="match status" value="1"/>
</dbReference>
<dbReference type="InterPro" id="IPR013762">
    <property type="entry name" value="Integrase-like_cat_sf"/>
</dbReference>
<dbReference type="AlphaFoldDB" id="A0A0H3ZRC2"/>
<dbReference type="InterPro" id="IPR050808">
    <property type="entry name" value="Phage_Integrase"/>
</dbReference>
<keyword evidence="4" id="KW-0233">DNA recombination</keyword>
<comment type="similarity">
    <text evidence="1">Belongs to the 'phage' integrase family.</text>
</comment>
<dbReference type="Gene3D" id="1.10.150.130">
    <property type="match status" value="1"/>
</dbReference>
<dbReference type="GO" id="GO:0015074">
    <property type="term" value="P:DNA integration"/>
    <property type="evidence" value="ECO:0007669"/>
    <property type="project" value="UniProtKB-KW"/>
</dbReference>
<accession>A0A0H3ZRC2</accession>
<evidence type="ECO:0000256" key="2">
    <source>
        <dbReference type="ARBA" id="ARBA00022908"/>
    </source>
</evidence>
<dbReference type="PROSITE" id="PS51898">
    <property type="entry name" value="TYR_RECOMBINASE"/>
    <property type="match status" value="1"/>
</dbReference>
<proteinExistence type="inferred from homology"/>
<dbReference type="InterPro" id="IPR002104">
    <property type="entry name" value="Integrase_catalytic"/>
</dbReference>
<evidence type="ECO:0000256" key="4">
    <source>
        <dbReference type="ARBA" id="ARBA00023172"/>
    </source>
</evidence>
<dbReference type="PANTHER" id="PTHR30629">
    <property type="entry name" value="PROPHAGE INTEGRASE"/>
    <property type="match status" value="1"/>
</dbReference>
<dbReference type="InterPro" id="IPR010998">
    <property type="entry name" value="Integrase_recombinase_N"/>
</dbReference>
<name>A0A0H3ZRC2_9GAMM</name>
<dbReference type="InterPro" id="IPR011010">
    <property type="entry name" value="DNA_brk_join_enz"/>
</dbReference>
<keyword evidence="2" id="KW-0229">DNA integration</keyword>
<evidence type="ECO:0000256" key="1">
    <source>
        <dbReference type="ARBA" id="ARBA00008857"/>
    </source>
</evidence>
<feature type="domain" description="Tyr recombinase" evidence="5">
    <location>
        <begin position="215"/>
        <end position="384"/>
    </location>
</feature>
<evidence type="ECO:0000259" key="5">
    <source>
        <dbReference type="PROSITE" id="PS51898"/>
    </source>
</evidence>
<dbReference type="EMBL" id="KP795616">
    <property type="protein sequence ID" value="AKN38805.1"/>
    <property type="molecule type" value="Genomic_DNA"/>
</dbReference>